<dbReference type="PANTHER" id="PTHR30137">
    <property type="entry name" value="LUCIFERASE-LIKE MONOOXYGENASE"/>
    <property type="match status" value="1"/>
</dbReference>
<accession>A0A6J7GB63</accession>
<evidence type="ECO:0000256" key="1">
    <source>
        <dbReference type="ARBA" id="ARBA00023002"/>
    </source>
</evidence>
<dbReference type="GO" id="GO:0004497">
    <property type="term" value="F:monooxygenase activity"/>
    <property type="evidence" value="ECO:0007669"/>
    <property type="project" value="UniProtKB-KW"/>
</dbReference>
<name>A0A6J7GB63_9ZZZZ</name>
<evidence type="ECO:0000256" key="2">
    <source>
        <dbReference type="ARBA" id="ARBA00023033"/>
    </source>
</evidence>
<sequence>MSIGAMIPNGGAVASRLQPVDVALIAEQAGAEGLWPSDHLLMVDKPIDYYPYSDDGHLTWDVTDDYLETLLCCAAMAAATTTAVIGPAVMILPQRNVLQVAKEAATIDRISNGRFILGVGSGWNIPEMEAFGYPFKGRTKRFEEQLAVLADAWSGRPQAFEGEQIRIDPDLVLHPRPANGKEVPILVGGMAAPALKRAARAGGWMAISAAHIWDSEAMNASMQIYRESCAELGTVARPVLKLHSVPDTQHLVADIVRESLEKLGFIHVIVDPPWGTGTDAGAEMISSLSEFFSGEPITRFWA</sequence>
<keyword evidence="1" id="KW-0560">Oxidoreductase</keyword>
<dbReference type="Pfam" id="PF00296">
    <property type="entry name" value="Bac_luciferase"/>
    <property type="match status" value="1"/>
</dbReference>
<dbReference type="NCBIfam" id="TIGR03619">
    <property type="entry name" value="F420_Rv2161c"/>
    <property type="match status" value="1"/>
</dbReference>
<dbReference type="AlphaFoldDB" id="A0A6J7GB63"/>
<organism evidence="4">
    <name type="scientific">freshwater metagenome</name>
    <dbReference type="NCBI Taxonomy" id="449393"/>
    <lineage>
        <taxon>unclassified sequences</taxon>
        <taxon>metagenomes</taxon>
        <taxon>ecological metagenomes</taxon>
    </lineage>
</organism>
<dbReference type="SUPFAM" id="SSF51679">
    <property type="entry name" value="Bacterial luciferase-like"/>
    <property type="match status" value="1"/>
</dbReference>
<dbReference type="EMBL" id="CAFBMR010000005">
    <property type="protein sequence ID" value="CAB4903738.1"/>
    <property type="molecule type" value="Genomic_DNA"/>
</dbReference>
<proteinExistence type="predicted"/>
<reference evidence="4" key="1">
    <citation type="submission" date="2020-05" db="EMBL/GenBank/DDBJ databases">
        <authorList>
            <person name="Chiriac C."/>
            <person name="Salcher M."/>
            <person name="Ghai R."/>
            <person name="Kavagutti S V."/>
        </authorList>
    </citation>
    <scope>NUCLEOTIDE SEQUENCE</scope>
</reference>
<evidence type="ECO:0000259" key="3">
    <source>
        <dbReference type="Pfam" id="PF00296"/>
    </source>
</evidence>
<dbReference type="InterPro" id="IPR036661">
    <property type="entry name" value="Luciferase-like_sf"/>
</dbReference>
<keyword evidence="2" id="KW-0503">Monooxygenase</keyword>
<evidence type="ECO:0000313" key="4">
    <source>
        <dbReference type="EMBL" id="CAB4903738.1"/>
    </source>
</evidence>
<dbReference type="InterPro" id="IPR050766">
    <property type="entry name" value="Bact_Lucif_Oxidored"/>
</dbReference>
<dbReference type="InterPro" id="IPR019921">
    <property type="entry name" value="Lucif-like_OxRdtase_Rv2161c"/>
</dbReference>
<dbReference type="GO" id="GO:0016705">
    <property type="term" value="F:oxidoreductase activity, acting on paired donors, with incorporation or reduction of molecular oxygen"/>
    <property type="evidence" value="ECO:0007669"/>
    <property type="project" value="InterPro"/>
</dbReference>
<gene>
    <name evidence="4" type="ORF">UFOPK3610_00280</name>
</gene>
<protein>
    <submittedName>
        <fullName evidence="4">Unannotated protein</fullName>
    </submittedName>
</protein>
<dbReference type="InterPro" id="IPR011251">
    <property type="entry name" value="Luciferase-like_dom"/>
</dbReference>
<feature type="domain" description="Luciferase-like" evidence="3">
    <location>
        <begin position="20"/>
        <end position="234"/>
    </location>
</feature>
<dbReference type="PANTHER" id="PTHR30137:SF8">
    <property type="entry name" value="BLR5498 PROTEIN"/>
    <property type="match status" value="1"/>
</dbReference>
<dbReference type="Gene3D" id="3.20.20.30">
    <property type="entry name" value="Luciferase-like domain"/>
    <property type="match status" value="1"/>
</dbReference>
<dbReference type="GO" id="GO:0005829">
    <property type="term" value="C:cytosol"/>
    <property type="evidence" value="ECO:0007669"/>
    <property type="project" value="TreeGrafter"/>
</dbReference>